<accession>A0A6B0GP10</accession>
<reference evidence="2 3" key="1">
    <citation type="submission" date="2019-12" db="EMBL/GenBank/DDBJ databases">
        <title>Halocatena pleomorpha gen. nov. sp. nov., an extremely halophilic archaeon of family Halobacteriaceae isolated from saltpan soil.</title>
        <authorList>
            <person name="Pal Y."/>
            <person name="Verma A."/>
            <person name="Krishnamurthi S."/>
            <person name="Kumar P."/>
        </authorList>
    </citation>
    <scope>NUCLEOTIDE SEQUENCE [LARGE SCALE GENOMIC DNA]</scope>
    <source>
        <strain evidence="2 3">JCM 16495</strain>
    </source>
</reference>
<evidence type="ECO:0000313" key="3">
    <source>
        <dbReference type="Proteomes" id="UP000451471"/>
    </source>
</evidence>
<evidence type="ECO:0000313" key="2">
    <source>
        <dbReference type="EMBL" id="MWG36534.1"/>
    </source>
</evidence>
<feature type="region of interest" description="Disordered" evidence="1">
    <location>
        <begin position="1"/>
        <end position="22"/>
    </location>
</feature>
<dbReference type="EMBL" id="WSZK01000036">
    <property type="protein sequence ID" value="MWG36534.1"/>
    <property type="molecule type" value="Genomic_DNA"/>
</dbReference>
<dbReference type="OrthoDB" id="275628at2157"/>
<dbReference type="RefSeq" id="WP_158206187.1">
    <property type="nucleotide sequence ID" value="NZ_WSZK01000036.1"/>
</dbReference>
<dbReference type="AlphaFoldDB" id="A0A6B0GP10"/>
<gene>
    <name evidence="2" type="ORF">GQS65_18925</name>
</gene>
<dbReference type="Proteomes" id="UP000451471">
    <property type="component" value="Unassembled WGS sequence"/>
</dbReference>
<comment type="caution">
    <text evidence="2">The sequence shown here is derived from an EMBL/GenBank/DDBJ whole genome shotgun (WGS) entry which is preliminary data.</text>
</comment>
<name>A0A6B0GP10_9EURY</name>
<proteinExistence type="predicted"/>
<sequence length="88" mass="9812">MAVVTTGDVNEHHEPSDSEEKALEVLKEGRGTGNPWGRVSPLLVRERADVKKSTAEYALRQLRTAGWVTQPVEGMYEFVGDPREVCDE</sequence>
<feature type="compositionally biased region" description="Basic and acidic residues" evidence="1">
    <location>
        <begin position="9"/>
        <end position="22"/>
    </location>
</feature>
<evidence type="ECO:0000256" key="1">
    <source>
        <dbReference type="SAM" id="MobiDB-lite"/>
    </source>
</evidence>
<protein>
    <submittedName>
        <fullName evidence="2">MarR family transcriptional regulator</fullName>
    </submittedName>
</protein>
<keyword evidence="3" id="KW-1185">Reference proteome</keyword>
<organism evidence="2 3">
    <name type="scientific">Halomarina oriensis</name>
    <dbReference type="NCBI Taxonomy" id="671145"/>
    <lineage>
        <taxon>Archaea</taxon>
        <taxon>Methanobacteriati</taxon>
        <taxon>Methanobacteriota</taxon>
        <taxon>Stenosarchaea group</taxon>
        <taxon>Halobacteria</taxon>
        <taxon>Halobacteriales</taxon>
        <taxon>Natronomonadaceae</taxon>
        <taxon>Halomarina</taxon>
    </lineage>
</organism>